<gene>
    <name evidence="2" type="ORF">AERO8C_50559</name>
</gene>
<accession>A0A653L979</accession>
<evidence type="ECO:0000256" key="1">
    <source>
        <dbReference type="SAM" id="MobiDB-lite"/>
    </source>
</evidence>
<protein>
    <submittedName>
        <fullName evidence="2">Uncharacterized protein</fullName>
    </submittedName>
</protein>
<dbReference type="Proteomes" id="UP000439123">
    <property type="component" value="Unassembled WGS sequence"/>
</dbReference>
<dbReference type="EMBL" id="CABWLC010000018">
    <property type="protein sequence ID" value="VXA88092.1"/>
    <property type="molecule type" value="Genomic_DNA"/>
</dbReference>
<proteinExistence type="predicted"/>
<name>A0A653L979_AERVE</name>
<organism evidence="2 3">
    <name type="scientific">Aeromonas veronii</name>
    <dbReference type="NCBI Taxonomy" id="654"/>
    <lineage>
        <taxon>Bacteria</taxon>
        <taxon>Pseudomonadati</taxon>
        <taxon>Pseudomonadota</taxon>
        <taxon>Gammaproteobacteria</taxon>
        <taxon>Aeromonadales</taxon>
        <taxon>Aeromonadaceae</taxon>
        <taxon>Aeromonas</taxon>
    </lineage>
</organism>
<feature type="region of interest" description="Disordered" evidence="1">
    <location>
        <begin position="1"/>
        <end position="34"/>
    </location>
</feature>
<dbReference type="AlphaFoldDB" id="A0A653L979"/>
<evidence type="ECO:0000313" key="2">
    <source>
        <dbReference type="EMBL" id="VXA88092.1"/>
    </source>
</evidence>
<evidence type="ECO:0000313" key="3">
    <source>
        <dbReference type="Proteomes" id="UP000439123"/>
    </source>
</evidence>
<sequence>MDRRPIYQARGRCKQQDPAKQCRPQGMRGPSGWHGSHSEATAILLVIDLVHVPLHQAVELLHGIFDKWQRARQDPLEVTAQGLLDPVRFEGVGVAHDGAPLLWFSRSSAVLS</sequence>
<reference evidence="2 3" key="1">
    <citation type="submission" date="2019-10" db="EMBL/GenBank/DDBJ databases">
        <authorList>
            <person name="Karimi E."/>
        </authorList>
    </citation>
    <scope>NUCLEOTIDE SEQUENCE [LARGE SCALE GENOMIC DNA]</scope>
    <source>
        <strain evidence="2">Aeromonas sp. 8C</strain>
    </source>
</reference>